<dbReference type="RefSeq" id="WP_386740330.1">
    <property type="nucleotide sequence ID" value="NZ_JBHSMG010000002.1"/>
</dbReference>
<dbReference type="Gene3D" id="3.90.1150.10">
    <property type="entry name" value="Aspartate Aminotransferase, domain 1"/>
    <property type="match status" value="1"/>
</dbReference>
<reference evidence="3" key="1">
    <citation type="journal article" date="2019" name="Int. J. Syst. Evol. Microbiol.">
        <title>The Global Catalogue of Microorganisms (GCM) 10K type strain sequencing project: providing services to taxonomists for standard genome sequencing and annotation.</title>
        <authorList>
            <consortium name="The Broad Institute Genomics Platform"/>
            <consortium name="The Broad Institute Genome Sequencing Center for Infectious Disease"/>
            <person name="Wu L."/>
            <person name="Ma J."/>
        </authorList>
    </citation>
    <scope>NUCLEOTIDE SEQUENCE [LARGE SCALE GENOMIC DNA]</scope>
    <source>
        <strain evidence="3">CGMCC 4.6997</strain>
    </source>
</reference>
<dbReference type="GO" id="GO:0008483">
    <property type="term" value="F:transaminase activity"/>
    <property type="evidence" value="ECO:0007669"/>
    <property type="project" value="UniProtKB-KW"/>
</dbReference>
<name>A0ABW0NQD5_9MICO</name>
<sequence length="381" mass="40898">MTPSSTELLSPADFRDLFPALDRWAWFDTPGSPPAAAPVAMALRGALADWERGDFAWRDWDAAVDAARDAFARFAGVGSERVAVLGSVAEGMSTIARALPPGSVVVGDCEYRSMLYPLLALDQRRNPVIRVPSVDGAVTEDGLLSALRDDTVLVAVSDTLTSTGRRVDLQRLRTVTAERGVRVAADLTQSLGVLAHDLSSLGLDYVLVHGYKWLLCPRGAAWLIVPEDRPADLAPLLPSWKSTDPPYGYFGGDLELPPTASRLDTSPAWFSWIGAVAALGLRERLDPQDVERHCVGLASRFASEVADIGIASVVAASDSHIAVVELGDSAGRVGRGLEAAGVKATLLGSRLRIGVHYFNNHDDIDRLVAAVRDATTRRRSR</sequence>
<keyword evidence="2" id="KW-0032">Aminotransferase</keyword>
<dbReference type="Pfam" id="PF00266">
    <property type="entry name" value="Aminotran_5"/>
    <property type="match status" value="1"/>
</dbReference>
<dbReference type="InterPro" id="IPR000192">
    <property type="entry name" value="Aminotrans_V_dom"/>
</dbReference>
<dbReference type="PANTHER" id="PTHR43586">
    <property type="entry name" value="CYSTEINE DESULFURASE"/>
    <property type="match status" value="1"/>
</dbReference>
<evidence type="ECO:0000313" key="3">
    <source>
        <dbReference type="Proteomes" id="UP001596039"/>
    </source>
</evidence>
<dbReference type="InterPro" id="IPR015421">
    <property type="entry name" value="PyrdxlP-dep_Trfase_major"/>
</dbReference>
<dbReference type="Proteomes" id="UP001596039">
    <property type="component" value="Unassembled WGS sequence"/>
</dbReference>
<dbReference type="SUPFAM" id="SSF53383">
    <property type="entry name" value="PLP-dependent transferases"/>
    <property type="match status" value="1"/>
</dbReference>
<accession>A0ABW0NQD5</accession>
<protein>
    <submittedName>
        <fullName evidence="2">Aminotransferase class V-fold PLP-dependent enzyme</fullName>
    </submittedName>
</protein>
<feature type="domain" description="Aminotransferase class V" evidence="1">
    <location>
        <begin position="62"/>
        <end position="313"/>
    </location>
</feature>
<proteinExistence type="predicted"/>
<keyword evidence="3" id="KW-1185">Reference proteome</keyword>
<dbReference type="EMBL" id="JBHSMG010000002">
    <property type="protein sequence ID" value="MFC5502641.1"/>
    <property type="molecule type" value="Genomic_DNA"/>
</dbReference>
<evidence type="ECO:0000313" key="2">
    <source>
        <dbReference type="EMBL" id="MFC5502641.1"/>
    </source>
</evidence>
<keyword evidence="2" id="KW-0808">Transferase</keyword>
<organism evidence="2 3">
    <name type="scientific">Lysinimonas soli</name>
    <dbReference type="NCBI Taxonomy" id="1074233"/>
    <lineage>
        <taxon>Bacteria</taxon>
        <taxon>Bacillati</taxon>
        <taxon>Actinomycetota</taxon>
        <taxon>Actinomycetes</taxon>
        <taxon>Micrococcales</taxon>
        <taxon>Microbacteriaceae</taxon>
        <taxon>Lysinimonas</taxon>
    </lineage>
</organism>
<evidence type="ECO:0000259" key="1">
    <source>
        <dbReference type="Pfam" id="PF00266"/>
    </source>
</evidence>
<comment type="caution">
    <text evidence="2">The sequence shown here is derived from an EMBL/GenBank/DDBJ whole genome shotgun (WGS) entry which is preliminary data.</text>
</comment>
<gene>
    <name evidence="2" type="ORF">ACFPJ4_10375</name>
</gene>
<dbReference type="InterPro" id="IPR015424">
    <property type="entry name" value="PyrdxlP-dep_Trfase"/>
</dbReference>
<dbReference type="InterPro" id="IPR015422">
    <property type="entry name" value="PyrdxlP-dep_Trfase_small"/>
</dbReference>
<dbReference type="Gene3D" id="3.40.640.10">
    <property type="entry name" value="Type I PLP-dependent aspartate aminotransferase-like (Major domain)"/>
    <property type="match status" value="1"/>
</dbReference>